<sequence>MQHAFNTESTPSLETPSVPSELTSPRAKLVYLFLSANGETTLSELQSALDMQKLSLYSILSTLRERELINQQAERYAVDN</sequence>
<dbReference type="InterPro" id="IPR036388">
    <property type="entry name" value="WH-like_DNA-bd_sf"/>
</dbReference>
<reference evidence="2 3" key="1">
    <citation type="journal article" date="2011" name="PLoS ONE">
        <title>Haloquadratum walsbyi: limited diversity in a global pond.</title>
        <authorList>
            <person name="Dyall-Smith M."/>
            <person name="Pfeiffer F."/>
            <person name="Klee K."/>
            <person name="Palm P."/>
            <person name="Gross K."/>
            <person name="Schuster S.C."/>
            <person name="Rampp M."/>
            <person name="Oesterhelt D."/>
        </authorList>
    </citation>
    <scope>NUCLEOTIDE SEQUENCE [LARGE SCALE GENOMIC DNA]</scope>
    <source>
        <strain evidence="3">DSM 16854 / JCM 12705 / C23</strain>
    </source>
</reference>
<dbReference type="HOGENOM" id="CLU_187344_0_0_2"/>
<dbReference type="KEGG" id="hwc:Hqrw_3507"/>
<evidence type="ECO:0000313" key="2">
    <source>
        <dbReference type="EMBL" id="CCC41263.1"/>
    </source>
</evidence>
<name>G0LME3_HALWC</name>
<dbReference type="Proteomes" id="UP000007954">
    <property type="component" value="Chromosome"/>
</dbReference>
<accession>G0LME3</accession>
<dbReference type="Gene3D" id="1.10.10.10">
    <property type="entry name" value="Winged helix-like DNA-binding domain superfamily/Winged helix DNA-binding domain"/>
    <property type="match status" value="1"/>
</dbReference>
<dbReference type="AlphaFoldDB" id="G0LME3"/>
<gene>
    <name evidence="2" type="ordered locus">Hqrw_3507</name>
</gene>
<protein>
    <submittedName>
        <fullName evidence="2">HTH domain protein</fullName>
    </submittedName>
</protein>
<dbReference type="EMBL" id="FR746099">
    <property type="protein sequence ID" value="CCC41263.1"/>
    <property type="molecule type" value="Genomic_DNA"/>
</dbReference>
<organism evidence="2 3">
    <name type="scientific">Haloquadratum walsbyi (strain DSM 16854 / JCM 12705 / C23)</name>
    <dbReference type="NCBI Taxonomy" id="768065"/>
    <lineage>
        <taxon>Archaea</taxon>
        <taxon>Methanobacteriati</taxon>
        <taxon>Methanobacteriota</taxon>
        <taxon>Stenosarchaea group</taxon>
        <taxon>Halobacteria</taxon>
        <taxon>Halobacteriales</taxon>
        <taxon>Haloferacaceae</taxon>
        <taxon>Haloquadratum</taxon>
    </lineage>
</organism>
<dbReference type="RefSeq" id="WP_014556676.1">
    <property type="nucleotide sequence ID" value="NC_017459.1"/>
</dbReference>
<dbReference type="GeneID" id="12448325"/>
<proteinExistence type="predicted"/>
<feature type="region of interest" description="Disordered" evidence="1">
    <location>
        <begin position="1"/>
        <end position="22"/>
    </location>
</feature>
<evidence type="ECO:0000256" key="1">
    <source>
        <dbReference type="SAM" id="MobiDB-lite"/>
    </source>
</evidence>
<dbReference type="InterPro" id="IPR036390">
    <property type="entry name" value="WH_DNA-bd_sf"/>
</dbReference>
<dbReference type="OrthoDB" id="182995at2157"/>
<dbReference type="SUPFAM" id="SSF46785">
    <property type="entry name" value="Winged helix' DNA-binding domain"/>
    <property type="match status" value="1"/>
</dbReference>
<evidence type="ECO:0000313" key="3">
    <source>
        <dbReference type="Proteomes" id="UP000007954"/>
    </source>
</evidence>